<proteinExistence type="predicted"/>
<evidence type="ECO:0000256" key="3">
    <source>
        <dbReference type="SAM" id="MobiDB-lite"/>
    </source>
</evidence>
<name>A0ABD3ICJ1_9MARC</name>
<dbReference type="PANTHER" id="PTHR32059">
    <property type="entry name" value="RAB11-BINDING PROTEIN RELCH"/>
    <property type="match status" value="1"/>
</dbReference>
<accession>A0ABD3ICJ1</accession>
<feature type="region of interest" description="Disordered" evidence="3">
    <location>
        <begin position="1086"/>
        <end position="1134"/>
    </location>
</feature>
<dbReference type="PROSITE" id="PS50896">
    <property type="entry name" value="LISH"/>
    <property type="match status" value="1"/>
</dbReference>
<evidence type="ECO:0000256" key="1">
    <source>
        <dbReference type="PROSITE-ProRule" id="PRU00103"/>
    </source>
</evidence>
<protein>
    <recommendedName>
        <fullName evidence="6">LisH domain-containing protein</fullName>
    </recommendedName>
</protein>
<dbReference type="PANTHER" id="PTHR32059:SF0">
    <property type="entry name" value="RAB11-BINDING PROTEIN RELCH"/>
    <property type="match status" value="1"/>
</dbReference>
<dbReference type="SUPFAM" id="SSF48371">
    <property type="entry name" value="ARM repeat"/>
    <property type="match status" value="1"/>
</dbReference>
<dbReference type="InterPro" id="IPR040362">
    <property type="entry name" value="RELCH"/>
</dbReference>
<feature type="coiled-coil region" evidence="2">
    <location>
        <begin position="224"/>
        <end position="279"/>
    </location>
</feature>
<dbReference type="Proteomes" id="UP001633002">
    <property type="component" value="Unassembled WGS sequence"/>
</dbReference>
<dbReference type="InterPro" id="IPR016024">
    <property type="entry name" value="ARM-type_fold"/>
</dbReference>
<evidence type="ECO:0000313" key="4">
    <source>
        <dbReference type="EMBL" id="KAL3700165.1"/>
    </source>
</evidence>
<dbReference type="InterPro" id="IPR021133">
    <property type="entry name" value="HEAT_type_2"/>
</dbReference>
<feature type="repeat" description="HEAT" evidence="1">
    <location>
        <begin position="883"/>
        <end position="921"/>
    </location>
</feature>
<keyword evidence="2" id="KW-0175">Coiled coil</keyword>
<feature type="compositionally biased region" description="Low complexity" evidence="3">
    <location>
        <begin position="1091"/>
        <end position="1113"/>
    </location>
</feature>
<dbReference type="AlphaFoldDB" id="A0ABD3ICJ1"/>
<reference evidence="4 5" key="1">
    <citation type="submission" date="2024-09" db="EMBL/GenBank/DDBJ databases">
        <title>Chromosome-scale assembly of Riccia sorocarpa.</title>
        <authorList>
            <person name="Paukszto L."/>
        </authorList>
    </citation>
    <scope>NUCLEOTIDE SEQUENCE [LARGE SCALE GENOMIC DNA]</scope>
    <source>
        <strain evidence="4">LP-2024</strain>
        <tissue evidence="4">Aerial parts of the thallus</tissue>
    </source>
</reference>
<dbReference type="InterPro" id="IPR006594">
    <property type="entry name" value="LisH"/>
</dbReference>
<dbReference type="SMART" id="SM00667">
    <property type="entry name" value="LisH"/>
    <property type="match status" value="2"/>
</dbReference>
<keyword evidence="5" id="KW-1185">Reference proteome</keyword>
<evidence type="ECO:0000256" key="2">
    <source>
        <dbReference type="SAM" id="Coils"/>
    </source>
</evidence>
<feature type="region of interest" description="Disordered" evidence="3">
    <location>
        <begin position="106"/>
        <end position="140"/>
    </location>
</feature>
<gene>
    <name evidence="4" type="ORF">R1sor_018187</name>
</gene>
<dbReference type="InterPro" id="IPR011989">
    <property type="entry name" value="ARM-like"/>
</dbReference>
<dbReference type="EMBL" id="JBJQOH010000001">
    <property type="protein sequence ID" value="KAL3700165.1"/>
    <property type="molecule type" value="Genomic_DNA"/>
</dbReference>
<sequence>MTMESEKASTRNVVIDFLLQEHYLLTAFELYHELLEDGKGAAATKLHSFFSDTEMFPSEQMRTLQGIDAQQLADEKEAAIERAAVTEYELRLAREDIKSLQEKLERNAESATVAPVEPEIPSAEEQDDSPSKTRNFRDLGPLGVGDRNDLNCAVKEYLVAAGYKLTAMTLYEEVGEDMNRWRNKSAHVPDALRRYYLSFLASTVDAAEERSLLLTENESLLKYKEETEKDIRSLTKSLETIRKEVKEKDRKIRQLKESLEQAQKELNVNRAEMTSLKLELESMISGRSQERFELAENLPVVEERQAHVDNIPADELKGEDAVSETAVGQPLPTPSTTDVKQEILPFTGPPASGQTETKQQEEGYKNMLTSDEVDSHGSRRDSVDEVKHDTELQTVQVLAETLPKIVPYVLINHREELLPLFMCAIERHPEHTVRDMLTHTLFNLIKKPDDQQRRVIMDACVSLAKNVGMIRSETELLPQCWEQITHKYEERRILVAQSCGELGQFVRAEMRPSLILSIIQQLTDDDAALVREAAAYNLALLVPLFPDLDKFFKVEELVFQFVCDPAPDVVEASLGQLIPAVVAWARPEKQLVHHLLSALLSRLLGSVQRCPPVSGVQDSLEFQLRVLGERERWVTDVLLRLLTQLLPEVRRVAMESCPFPDILSEEEEESFFSDELLGLYARANIEWHDFDWLPEDCFPALLHLACMLPPREEGLRSRLAKLLLSASSLFGQPYLMSVMLPIFLMAAGDYADTSHLSPRLANRIKGMKPLTPRAEQLARTCVLPLLLAGIYGAPNMQEGYLSEYLKNLVLQSSAKQGAWTTIHTPELIDAVRFLCTFEQQHNVIVGVLWELVVNPNANVKSTAAVLLRALIPFVDLKLAQQQVLPALVTLGSDPNSDVKHSSIEAFGTVAQHFKDETVVDKIRVQMDAFLDDGDHEGTVAVMRALAAAVPQTTQSLRDYILLTGSCAKYTVEAQFHVVFLTLSLHLLQKLTILSGAAIQGTTLIRRREKVDVFCEAIRALDATEISPGNVKDLLLPTIQNLLKDTDALDPAHKEALEVMLRERSGSRLESLGKHLKKSSMGGLFGEGGYLSAPASPGSTPASAPESPHPASQPEEGRLKRMMRANFGEIIRGKG</sequence>
<evidence type="ECO:0008006" key="6">
    <source>
        <dbReference type="Google" id="ProtNLM"/>
    </source>
</evidence>
<comment type="caution">
    <text evidence="4">The sequence shown here is derived from an EMBL/GenBank/DDBJ whole genome shotgun (WGS) entry which is preliminary data.</text>
</comment>
<dbReference type="PROSITE" id="PS50077">
    <property type="entry name" value="HEAT_REPEAT"/>
    <property type="match status" value="1"/>
</dbReference>
<dbReference type="Gene3D" id="1.25.10.10">
    <property type="entry name" value="Leucine-rich Repeat Variant"/>
    <property type="match status" value="2"/>
</dbReference>
<organism evidence="4 5">
    <name type="scientific">Riccia sorocarpa</name>
    <dbReference type="NCBI Taxonomy" id="122646"/>
    <lineage>
        <taxon>Eukaryota</taxon>
        <taxon>Viridiplantae</taxon>
        <taxon>Streptophyta</taxon>
        <taxon>Embryophyta</taxon>
        <taxon>Marchantiophyta</taxon>
        <taxon>Marchantiopsida</taxon>
        <taxon>Marchantiidae</taxon>
        <taxon>Marchantiales</taxon>
        <taxon>Ricciaceae</taxon>
        <taxon>Riccia</taxon>
    </lineage>
</organism>
<evidence type="ECO:0000313" key="5">
    <source>
        <dbReference type="Proteomes" id="UP001633002"/>
    </source>
</evidence>